<feature type="domain" description="TaqI-like C-terminal specificity" evidence="8">
    <location>
        <begin position="388"/>
        <end position="501"/>
    </location>
</feature>
<dbReference type="AlphaFoldDB" id="D7FEQ3"/>
<dbReference type="Gene3D" id="3.40.50.150">
    <property type="entry name" value="Vaccinia Virus protein VP39"/>
    <property type="match status" value="1"/>
</dbReference>
<evidence type="ECO:0000313" key="9">
    <source>
        <dbReference type="EMBL" id="CBI66660.1"/>
    </source>
</evidence>
<dbReference type="Pfam" id="PF12950">
    <property type="entry name" value="TaqI_C"/>
    <property type="match status" value="1"/>
</dbReference>
<dbReference type="InterPro" id="IPR002052">
    <property type="entry name" value="DNA_methylase_N6_adenine_CS"/>
</dbReference>
<keyword evidence="3 9" id="KW-0489">Methyltransferase</keyword>
<feature type="domain" description="DNA methylase adenine-specific" evidence="7">
    <location>
        <begin position="93"/>
        <end position="324"/>
    </location>
</feature>
<dbReference type="PANTHER" id="PTHR33841">
    <property type="entry name" value="DNA METHYLTRANSFERASE YEEA-RELATED"/>
    <property type="match status" value="1"/>
</dbReference>
<dbReference type="HOGENOM" id="CLU_346066_0_0_7"/>
<evidence type="ECO:0000256" key="4">
    <source>
        <dbReference type="ARBA" id="ARBA00022679"/>
    </source>
</evidence>
<dbReference type="PRINTS" id="PR00507">
    <property type="entry name" value="N12N6MTFRASE"/>
</dbReference>
<dbReference type="EC" id="2.1.1.72" evidence="2"/>
<dbReference type="EMBL" id="FN598874">
    <property type="protein sequence ID" value="CBI66660.1"/>
    <property type="molecule type" value="Genomic_DNA"/>
</dbReference>
<accession>D7FEQ3</accession>
<dbReference type="PROSITE" id="PS00092">
    <property type="entry name" value="N6_MTASE"/>
    <property type="match status" value="1"/>
</dbReference>
<keyword evidence="5" id="KW-0680">Restriction system</keyword>
<dbReference type="PANTHER" id="PTHR33841:SF1">
    <property type="entry name" value="DNA METHYLTRANSFERASE A"/>
    <property type="match status" value="1"/>
</dbReference>
<dbReference type="Gene3D" id="3.40.50.2000">
    <property type="entry name" value="Glycogen Phosphorylase B"/>
    <property type="match status" value="1"/>
</dbReference>
<protein>
    <recommendedName>
        <fullName evidence="2">site-specific DNA-methyltransferase (adenine-specific)</fullName>
        <ecNumber evidence="2">2.1.1.72</ecNumber>
    </recommendedName>
</protein>
<dbReference type="InterPro" id="IPR025931">
    <property type="entry name" value="TaqI_C"/>
</dbReference>
<dbReference type="GO" id="GO:0003677">
    <property type="term" value="F:DNA binding"/>
    <property type="evidence" value="ECO:0007669"/>
    <property type="project" value="InterPro"/>
</dbReference>
<evidence type="ECO:0000256" key="3">
    <source>
        <dbReference type="ARBA" id="ARBA00022603"/>
    </source>
</evidence>
<sequence>MPSNALLIEEIARLVNVSHSSVHNWIKTNLLEKLEIDHKIYVKTSSFLDFCRNHLGKNKLNKYANKSLKGAHNHQELILKYLQILENSSDLEKLGSYYEEELSNTTRNLEGIYYTPNKIVEQLFTLPKDFDASQAIFCDPAVGSGNFIMHALKLGFKVENIYGYDTDAFAVALTKKRIKERYHLDCPNIMQKDFLNLKHTPQFDCIFTNPPWGKKYNQNQKENFKQRFNLSQSLDSASLFFIASLNYLKENAHLGLLLPESCLNIDAFSKMREVALKFQIRSLIDFDKPFKNLMTKAVGLVLKKTPNKNQKISCFYQNKLFKRSPSSFFNNPKKIFNIHCSNKENKILDHLFSIPHTTLKNNAHFALGIVTGNNKEKLHPKQEKNTIPIFRGSDILKDGLKAPSQFINADLKDCQQVAPLSLYQAREKIVYKFISSKLVFFYDNEQRLFLNSANMFVLKENFPINANALKELLNSDLMQFIFESLFKTHKILRKDLECLPLFAQFINNSFDEKFYLKNLGIEKKTLNISQSGKTMHIACLLALGDNLITISLLKEIASKQQQPLKILGTRLTLKIAKLLECEKHFEIIPLFENVPAFYDLKKQGVFLAMKDFLWLLKAIKKHKIKHLVLEKQDFRSASLAKFIPITTPNKEIKNVYQNRQELFSQIYGYVFDNPLYPMSVKNPKKILINPFTRENNRNISLEHLKIVLKLLKPFCVTLLDFEERYAFLKDEVAHYRAKTSLEEVKNLILESDLYIGGDSFLIHLAYYLKKNYFIFFYRDNDDFMPPKNENFLKAHKSHSIEQDLAKKFRHLGLL</sequence>
<name>D7FEQ3_HELP3</name>
<dbReference type="InterPro" id="IPR029063">
    <property type="entry name" value="SAM-dependent_MTases_sf"/>
</dbReference>
<dbReference type="GO" id="GO:0008170">
    <property type="term" value="F:N-methyltransferase activity"/>
    <property type="evidence" value="ECO:0007669"/>
    <property type="project" value="InterPro"/>
</dbReference>
<evidence type="ECO:0000256" key="6">
    <source>
        <dbReference type="ARBA" id="ARBA00047942"/>
    </source>
</evidence>
<comment type="catalytic activity">
    <reaction evidence="6">
        <text>a 2'-deoxyadenosine in DNA + S-adenosyl-L-methionine = an N(6)-methyl-2'-deoxyadenosine in DNA + S-adenosyl-L-homocysteine + H(+)</text>
        <dbReference type="Rhea" id="RHEA:15197"/>
        <dbReference type="Rhea" id="RHEA-COMP:12418"/>
        <dbReference type="Rhea" id="RHEA-COMP:12419"/>
        <dbReference type="ChEBI" id="CHEBI:15378"/>
        <dbReference type="ChEBI" id="CHEBI:57856"/>
        <dbReference type="ChEBI" id="CHEBI:59789"/>
        <dbReference type="ChEBI" id="CHEBI:90615"/>
        <dbReference type="ChEBI" id="CHEBI:90616"/>
        <dbReference type="EC" id="2.1.1.72"/>
    </reaction>
</comment>
<dbReference type="SUPFAM" id="SSF53756">
    <property type="entry name" value="UDP-Glycosyltransferase/glycogen phosphorylase"/>
    <property type="match status" value="1"/>
</dbReference>
<keyword evidence="4 9" id="KW-0808">Transferase</keyword>
<dbReference type="GO" id="GO:0009307">
    <property type="term" value="P:DNA restriction-modification system"/>
    <property type="evidence" value="ECO:0007669"/>
    <property type="project" value="UniProtKB-KW"/>
</dbReference>
<evidence type="ECO:0000256" key="5">
    <source>
        <dbReference type="ARBA" id="ARBA00022747"/>
    </source>
</evidence>
<dbReference type="InterPro" id="IPR050953">
    <property type="entry name" value="N4_N6_ade-DNA_methylase"/>
</dbReference>
<proteinExistence type="inferred from homology"/>
<dbReference type="CAZy" id="GT9">
    <property type="family name" value="Glycosyltransferase Family 9"/>
</dbReference>
<dbReference type="GO" id="GO:0032259">
    <property type="term" value="P:methylation"/>
    <property type="evidence" value="ECO:0007669"/>
    <property type="project" value="UniProtKB-KW"/>
</dbReference>
<comment type="similarity">
    <text evidence="1">Belongs to the N(4)/N(6)-methyltransferase family.</text>
</comment>
<dbReference type="Proteomes" id="UP000007091">
    <property type="component" value="Chromosome"/>
</dbReference>
<evidence type="ECO:0000259" key="7">
    <source>
        <dbReference type="Pfam" id="PF02384"/>
    </source>
</evidence>
<organism evidence="9 10">
    <name type="scientific">Helicobacter pylori (strain B8)</name>
    <dbReference type="NCBI Taxonomy" id="693745"/>
    <lineage>
        <taxon>Bacteria</taxon>
        <taxon>Pseudomonadati</taxon>
        <taxon>Campylobacterota</taxon>
        <taxon>Epsilonproteobacteria</taxon>
        <taxon>Campylobacterales</taxon>
        <taxon>Helicobacteraceae</taxon>
        <taxon>Helicobacter</taxon>
    </lineage>
</organism>
<evidence type="ECO:0000256" key="2">
    <source>
        <dbReference type="ARBA" id="ARBA00011900"/>
    </source>
</evidence>
<evidence type="ECO:0000313" key="10">
    <source>
        <dbReference type="Proteomes" id="UP000007091"/>
    </source>
</evidence>
<evidence type="ECO:0000259" key="8">
    <source>
        <dbReference type="Pfam" id="PF12950"/>
    </source>
</evidence>
<dbReference type="Pfam" id="PF02384">
    <property type="entry name" value="N6_Mtase"/>
    <property type="match status" value="1"/>
</dbReference>
<dbReference type="InterPro" id="IPR003356">
    <property type="entry name" value="DNA_methylase_A-5"/>
</dbReference>
<dbReference type="GO" id="GO:0009007">
    <property type="term" value="F:site-specific DNA-methyltransferase (adenine-specific) activity"/>
    <property type="evidence" value="ECO:0007669"/>
    <property type="project" value="UniProtKB-EC"/>
</dbReference>
<dbReference type="KEGG" id="hpl:HPB8_1103"/>
<dbReference type="SUPFAM" id="SSF53335">
    <property type="entry name" value="S-adenosyl-L-methionine-dependent methyltransferases"/>
    <property type="match status" value="1"/>
</dbReference>
<gene>
    <name evidence="9" type="ordered locus">HPB8_1103</name>
</gene>
<evidence type="ECO:0000256" key="1">
    <source>
        <dbReference type="ARBA" id="ARBA00006594"/>
    </source>
</evidence>
<reference evidence="9 10" key="1">
    <citation type="journal article" date="2010" name="BMC Genomics">
        <title>Sequencing, annotation, and comparative genome analysis of the gerbil-adapted Helicobacter pylori strain B8.</title>
        <authorList>
            <person name="Farnbacher M."/>
            <person name="Jahns T."/>
            <person name="Willrodt D."/>
            <person name="Daniel R."/>
            <person name="Haas R."/>
            <person name="Goesmann A."/>
            <person name="Kurtz S."/>
            <person name="Rieder G."/>
        </authorList>
    </citation>
    <scope>NUCLEOTIDE SEQUENCE [LARGE SCALE GENOMIC DNA]</scope>
    <source>
        <strain evidence="9 10">B8</strain>
    </source>
</reference>